<keyword evidence="3 5" id="KW-0963">Cytoplasm</keyword>
<keyword evidence="4 5" id="KW-0648">Protein biosynthesis</keyword>
<evidence type="ECO:0000259" key="7">
    <source>
        <dbReference type="Pfam" id="PF01765"/>
    </source>
</evidence>
<keyword evidence="6" id="KW-0175">Coiled coil</keyword>
<dbReference type="HAMAP" id="MF_00040">
    <property type="entry name" value="RRF"/>
    <property type="match status" value="1"/>
</dbReference>
<dbReference type="GO" id="GO:0043023">
    <property type="term" value="F:ribosomal large subunit binding"/>
    <property type="evidence" value="ECO:0007669"/>
    <property type="project" value="TreeGrafter"/>
</dbReference>
<evidence type="ECO:0000256" key="3">
    <source>
        <dbReference type="ARBA" id="ARBA00022490"/>
    </source>
</evidence>
<dbReference type="InterPro" id="IPR002661">
    <property type="entry name" value="Ribosome_recyc_fac"/>
</dbReference>
<feature type="coiled-coil region" evidence="6">
    <location>
        <begin position="125"/>
        <end position="173"/>
    </location>
</feature>
<dbReference type="InterPro" id="IPR036191">
    <property type="entry name" value="RRF_sf"/>
</dbReference>
<reference evidence="8 9" key="1">
    <citation type="submission" date="2024-01" db="EMBL/GenBank/DDBJ databases">
        <title>Complete genome sequence of Citroniella saccharovorans strain M6.X9, isolated from human fecal sample.</title>
        <authorList>
            <person name="Cheng G."/>
            <person name="Westerholm M."/>
            <person name="Schnurer A."/>
        </authorList>
    </citation>
    <scope>NUCLEOTIDE SEQUENCE [LARGE SCALE GENOMIC DNA]</scope>
    <source>
        <strain evidence="8 9">DSM 29873</strain>
    </source>
</reference>
<dbReference type="FunFam" id="1.10.132.20:FF:000001">
    <property type="entry name" value="Ribosome-recycling factor"/>
    <property type="match status" value="1"/>
</dbReference>
<comment type="caution">
    <text evidence="8">The sequence shown here is derived from an EMBL/GenBank/DDBJ whole genome shotgun (WGS) entry which is preliminary data.</text>
</comment>
<dbReference type="Proteomes" id="UP001357733">
    <property type="component" value="Unassembled WGS sequence"/>
</dbReference>
<evidence type="ECO:0000256" key="2">
    <source>
        <dbReference type="ARBA" id="ARBA00005912"/>
    </source>
</evidence>
<dbReference type="CDD" id="cd00520">
    <property type="entry name" value="RRF"/>
    <property type="match status" value="1"/>
</dbReference>
<dbReference type="InterPro" id="IPR023584">
    <property type="entry name" value="Ribosome_recyc_fac_dom"/>
</dbReference>
<name>A0AAW9MXP2_9FIRM</name>
<dbReference type="GO" id="GO:0006415">
    <property type="term" value="P:translational termination"/>
    <property type="evidence" value="ECO:0007669"/>
    <property type="project" value="UniProtKB-UniRule"/>
</dbReference>
<sequence>MYQEVIKDLEERSKKTIASLKNELMNIRAGRANPQLVENIQVLYYGSMTPLKQVASISAPEARLLVIQPWDAKVLSEIEKAILKSDLGITPSNDGKIIRLPFPILTEDRRKELIKVAKKEGENSKIAVRNLRKDAIDEIKRMEKEESLPEDDRKNAESEIQEVVDKYNELIDDTIKEKEKELMEF</sequence>
<evidence type="ECO:0000256" key="5">
    <source>
        <dbReference type="HAMAP-Rule" id="MF_00040"/>
    </source>
</evidence>
<comment type="function">
    <text evidence="5">Responsible for the release of ribosomes from messenger RNA at the termination of protein biosynthesis. May increase the efficiency of translation by recycling ribosomes from one round of translation to another.</text>
</comment>
<evidence type="ECO:0000313" key="9">
    <source>
        <dbReference type="Proteomes" id="UP001357733"/>
    </source>
</evidence>
<evidence type="ECO:0000313" key="8">
    <source>
        <dbReference type="EMBL" id="MEB3429643.1"/>
    </source>
</evidence>
<dbReference type="Gene3D" id="1.10.132.20">
    <property type="entry name" value="Ribosome-recycling factor"/>
    <property type="match status" value="1"/>
</dbReference>
<dbReference type="PANTHER" id="PTHR20982:SF3">
    <property type="entry name" value="MITOCHONDRIAL RIBOSOME RECYCLING FACTOR PSEUDO 1"/>
    <property type="match status" value="1"/>
</dbReference>
<dbReference type="GO" id="GO:0005737">
    <property type="term" value="C:cytoplasm"/>
    <property type="evidence" value="ECO:0007669"/>
    <property type="project" value="UniProtKB-SubCell"/>
</dbReference>
<dbReference type="NCBIfam" id="TIGR00496">
    <property type="entry name" value="frr"/>
    <property type="match status" value="1"/>
</dbReference>
<dbReference type="AlphaFoldDB" id="A0AAW9MXP2"/>
<dbReference type="Pfam" id="PF01765">
    <property type="entry name" value="RRF"/>
    <property type="match status" value="1"/>
</dbReference>
<organism evidence="8 9">
    <name type="scientific">Citroniella saccharovorans</name>
    <dbReference type="NCBI Taxonomy" id="2053367"/>
    <lineage>
        <taxon>Bacteria</taxon>
        <taxon>Bacillati</taxon>
        <taxon>Bacillota</taxon>
        <taxon>Tissierellia</taxon>
        <taxon>Tissierellales</taxon>
        <taxon>Peptoniphilaceae</taxon>
        <taxon>Citroniella</taxon>
    </lineage>
</organism>
<proteinExistence type="inferred from homology"/>
<comment type="similarity">
    <text evidence="2 5">Belongs to the RRF family.</text>
</comment>
<protein>
    <recommendedName>
        <fullName evidence="5">Ribosome-recycling factor</fullName>
        <shortName evidence="5">RRF</shortName>
    </recommendedName>
    <alternativeName>
        <fullName evidence="5">Ribosome-releasing factor</fullName>
    </alternativeName>
</protein>
<comment type="subcellular location">
    <subcellularLocation>
        <location evidence="1 5">Cytoplasm</location>
    </subcellularLocation>
</comment>
<accession>A0AAW9MXP2</accession>
<evidence type="ECO:0000256" key="6">
    <source>
        <dbReference type="SAM" id="Coils"/>
    </source>
</evidence>
<evidence type="ECO:0000256" key="1">
    <source>
        <dbReference type="ARBA" id="ARBA00004496"/>
    </source>
</evidence>
<dbReference type="EMBL" id="JAYKOT010000003">
    <property type="protein sequence ID" value="MEB3429643.1"/>
    <property type="molecule type" value="Genomic_DNA"/>
</dbReference>
<dbReference type="PANTHER" id="PTHR20982">
    <property type="entry name" value="RIBOSOME RECYCLING FACTOR"/>
    <property type="match status" value="1"/>
</dbReference>
<evidence type="ECO:0000256" key="4">
    <source>
        <dbReference type="ARBA" id="ARBA00022917"/>
    </source>
</evidence>
<dbReference type="Gene3D" id="3.30.1360.40">
    <property type="match status" value="1"/>
</dbReference>
<gene>
    <name evidence="5 8" type="primary">frr</name>
    <name evidence="8" type="ORF">VLK81_06400</name>
</gene>
<dbReference type="RefSeq" id="WP_324619821.1">
    <property type="nucleotide sequence ID" value="NZ_JAYKOT010000003.1"/>
</dbReference>
<dbReference type="SUPFAM" id="SSF55194">
    <property type="entry name" value="Ribosome recycling factor, RRF"/>
    <property type="match status" value="1"/>
</dbReference>
<feature type="domain" description="Ribosome recycling factor" evidence="7">
    <location>
        <begin position="20"/>
        <end position="183"/>
    </location>
</feature>
<keyword evidence="9" id="KW-1185">Reference proteome</keyword>
<dbReference type="FunFam" id="3.30.1360.40:FF:000001">
    <property type="entry name" value="Ribosome-recycling factor"/>
    <property type="match status" value="1"/>
</dbReference>